<dbReference type="FunFam" id="3.40.50.2000:FF:000072">
    <property type="entry name" value="Glycosyl transferase"/>
    <property type="match status" value="1"/>
</dbReference>
<protein>
    <submittedName>
        <fullName evidence="5">Glycosyltransferase, MGT family</fullName>
    </submittedName>
</protein>
<dbReference type="Gene3D" id="3.40.50.2000">
    <property type="entry name" value="Glycogen Phosphorylase B"/>
    <property type="match status" value="2"/>
</dbReference>
<dbReference type="RefSeq" id="WP_007917354.1">
    <property type="nucleotide sequence ID" value="NZ_ADVG01000003.1"/>
</dbReference>
<dbReference type="InterPro" id="IPR050271">
    <property type="entry name" value="UDP-glycosyltransferase"/>
</dbReference>
<dbReference type="CDD" id="cd03784">
    <property type="entry name" value="GT1_Gtf-like"/>
    <property type="match status" value="1"/>
</dbReference>
<organism evidence="5 6">
    <name type="scientific">Ktedonobacter racemifer DSM 44963</name>
    <dbReference type="NCBI Taxonomy" id="485913"/>
    <lineage>
        <taxon>Bacteria</taxon>
        <taxon>Bacillati</taxon>
        <taxon>Chloroflexota</taxon>
        <taxon>Ktedonobacteria</taxon>
        <taxon>Ktedonobacterales</taxon>
        <taxon>Ktedonobacteraceae</taxon>
        <taxon>Ktedonobacter</taxon>
    </lineage>
</organism>
<dbReference type="InterPro" id="IPR002213">
    <property type="entry name" value="UDP_glucos_trans"/>
</dbReference>
<dbReference type="GO" id="GO:0008194">
    <property type="term" value="F:UDP-glycosyltransferase activity"/>
    <property type="evidence" value="ECO:0007669"/>
    <property type="project" value="InterPro"/>
</dbReference>
<gene>
    <name evidence="5" type="ORF">Krac_6406</name>
</gene>
<comment type="similarity">
    <text evidence="1 4">Belongs to the UDP-glycosyltransferase family.</text>
</comment>
<dbReference type="InParanoid" id="D6TUD0"/>
<dbReference type="AlphaFoldDB" id="D6TUD0"/>
<dbReference type="InterPro" id="IPR006326">
    <property type="entry name" value="UDPGT_MGT-like"/>
</dbReference>
<evidence type="ECO:0000313" key="5">
    <source>
        <dbReference type="EMBL" id="EFH85227.1"/>
    </source>
</evidence>
<dbReference type="Proteomes" id="UP000004508">
    <property type="component" value="Unassembled WGS sequence"/>
</dbReference>
<comment type="caution">
    <text evidence="5">The sequence shown here is derived from an EMBL/GenBank/DDBJ whole genome shotgun (WGS) entry which is preliminary data.</text>
</comment>
<dbReference type="PANTHER" id="PTHR48043">
    <property type="entry name" value="EG:EG0003.4 PROTEIN-RELATED"/>
    <property type="match status" value="1"/>
</dbReference>
<sequence length="406" mass="45027">MSNIVYLSLPAHGHVNPTLPVVQELVQRGEQVTYYSASEFCPQIERTGATFRAYPITEMTSTAFSAILQDGNLALVVRLLLHTTEQLLPFLLDELSREQPDLVVFDSNALWGNMAATLLKLRPAASIPHLVFDGTEARKAPHARQQIFRLLPMVPDLLSVRRRLIRRYGKAAFPSSRPLFPMRGGLNIVFTSRELNPDVPLIDQTFRFVGPSINPQTRDGDFPFDALGLQPVVYISLGTVHSTRSEFYRQCFEAFAGYPAQFILSAGTHTDIKELGAIPPNFIVCPFVPQLEVLQRVDAFITHGGLNSIHEGLYYGVPLILIPQQLEQFLNAKAVAARGAGLVINDQLMHGHVRASTLHQAAEVILADPRYREAAGALQKTLHTAGGYRQAADEIQRYLAREGVQT</sequence>
<keyword evidence="3 4" id="KW-0808">Transferase</keyword>
<dbReference type="InterPro" id="IPR035595">
    <property type="entry name" value="UDP_glycos_trans_CS"/>
</dbReference>
<reference evidence="5 6" key="1">
    <citation type="journal article" date="2011" name="Stand. Genomic Sci.">
        <title>Non-contiguous finished genome sequence and contextual data of the filamentous soil bacterium Ktedonobacter racemifer type strain (SOSP1-21).</title>
        <authorList>
            <person name="Chang Y.J."/>
            <person name="Land M."/>
            <person name="Hauser L."/>
            <person name="Chertkov O."/>
            <person name="Del Rio T.G."/>
            <person name="Nolan M."/>
            <person name="Copeland A."/>
            <person name="Tice H."/>
            <person name="Cheng J.F."/>
            <person name="Lucas S."/>
            <person name="Han C."/>
            <person name="Goodwin L."/>
            <person name="Pitluck S."/>
            <person name="Ivanova N."/>
            <person name="Ovchinikova G."/>
            <person name="Pati A."/>
            <person name="Chen A."/>
            <person name="Palaniappan K."/>
            <person name="Mavromatis K."/>
            <person name="Liolios K."/>
            <person name="Brettin T."/>
            <person name="Fiebig A."/>
            <person name="Rohde M."/>
            <person name="Abt B."/>
            <person name="Goker M."/>
            <person name="Detter J.C."/>
            <person name="Woyke T."/>
            <person name="Bristow J."/>
            <person name="Eisen J.A."/>
            <person name="Markowitz V."/>
            <person name="Hugenholtz P."/>
            <person name="Kyrpides N.C."/>
            <person name="Klenk H.P."/>
            <person name="Lapidus A."/>
        </authorList>
    </citation>
    <scope>NUCLEOTIDE SEQUENCE [LARGE SCALE GENOMIC DNA]</scope>
    <source>
        <strain evidence="6">DSM 44963</strain>
    </source>
</reference>
<dbReference type="PROSITE" id="PS00375">
    <property type="entry name" value="UDPGT"/>
    <property type="match status" value="1"/>
</dbReference>
<evidence type="ECO:0000313" key="6">
    <source>
        <dbReference type="Proteomes" id="UP000004508"/>
    </source>
</evidence>
<evidence type="ECO:0000256" key="2">
    <source>
        <dbReference type="ARBA" id="ARBA00022676"/>
    </source>
</evidence>
<proteinExistence type="inferred from homology"/>
<dbReference type="GO" id="GO:0016758">
    <property type="term" value="F:hexosyltransferase activity"/>
    <property type="evidence" value="ECO:0007669"/>
    <property type="project" value="InterPro"/>
</dbReference>
<dbReference type="eggNOG" id="COG1819">
    <property type="taxonomic scope" value="Bacteria"/>
</dbReference>
<dbReference type="PANTHER" id="PTHR48043:SF145">
    <property type="entry name" value="FI06409P-RELATED"/>
    <property type="match status" value="1"/>
</dbReference>
<dbReference type="STRING" id="485913.Krac_6406"/>
<dbReference type="Pfam" id="PF00201">
    <property type="entry name" value="UDPGT"/>
    <property type="match status" value="1"/>
</dbReference>
<evidence type="ECO:0000256" key="4">
    <source>
        <dbReference type="RuleBase" id="RU003718"/>
    </source>
</evidence>
<accession>D6TUD0</accession>
<evidence type="ECO:0000256" key="3">
    <source>
        <dbReference type="ARBA" id="ARBA00022679"/>
    </source>
</evidence>
<evidence type="ECO:0000256" key="1">
    <source>
        <dbReference type="ARBA" id="ARBA00009995"/>
    </source>
</evidence>
<keyword evidence="6" id="KW-1185">Reference proteome</keyword>
<name>D6TUD0_KTERA</name>
<dbReference type="SUPFAM" id="SSF53756">
    <property type="entry name" value="UDP-Glycosyltransferase/glycogen phosphorylase"/>
    <property type="match status" value="1"/>
</dbReference>
<dbReference type="EMBL" id="ADVG01000003">
    <property type="protein sequence ID" value="EFH85227.1"/>
    <property type="molecule type" value="Genomic_DNA"/>
</dbReference>
<keyword evidence="2 4" id="KW-0328">Glycosyltransferase</keyword>
<dbReference type="NCBIfam" id="TIGR01426">
    <property type="entry name" value="MGT"/>
    <property type="match status" value="1"/>
</dbReference>
<dbReference type="OrthoDB" id="140855at2"/>